<feature type="non-terminal residue" evidence="2">
    <location>
        <position position="1"/>
    </location>
</feature>
<proteinExistence type="predicted"/>
<comment type="caution">
    <text evidence="2">The sequence shown here is derived from an EMBL/GenBank/DDBJ whole genome shotgun (WGS) entry which is preliminary data.</text>
</comment>
<keyword evidence="1" id="KW-0472">Membrane</keyword>
<name>A0AAV5VQ31_9BILA</name>
<evidence type="ECO:0000313" key="2">
    <source>
        <dbReference type="EMBL" id="GMT21649.1"/>
    </source>
</evidence>
<dbReference type="PANTHER" id="PTHR45907:SF16">
    <property type="entry name" value="SERPENTINE RECEPTOR, CLASS J"/>
    <property type="match status" value="1"/>
</dbReference>
<dbReference type="Pfam" id="PF10326">
    <property type="entry name" value="7TM_GPCR_Str"/>
    <property type="match status" value="1"/>
</dbReference>
<organism evidence="2 3">
    <name type="scientific">Pristionchus fissidentatus</name>
    <dbReference type="NCBI Taxonomy" id="1538716"/>
    <lineage>
        <taxon>Eukaryota</taxon>
        <taxon>Metazoa</taxon>
        <taxon>Ecdysozoa</taxon>
        <taxon>Nematoda</taxon>
        <taxon>Chromadorea</taxon>
        <taxon>Rhabditida</taxon>
        <taxon>Rhabditina</taxon>
        <taxon>Diplogasteromorpha</taxon>
        <taxon>Diplogasteroidea</taxon>
        <taxon>Neodiplogasteridae</taxon>
        <taxon>Pristionchus</taxon>
    </lineage>
</organism>
<dbReference type="InterPro" id="IPR019428">
    <property type="entry name" value="7TM_GPCR_serpentine_rcpt_Str"/>
</dbReference>
<evidence type="ECO:0000313" key="3">
    <source>
        <dbReference type="Proteomes" id="UP001432322"/>
    </source>
</evidence>
<dbReference type="EMBL" id="BTSY01000004">
    <property type="protein sequence ID" value="GMT21649.1"/>
    <property type="molecule type" value="Genomic_DNA"/>
</dbReference>
<reference evidence="2" key="1">
    <citation type="submission" date="2023-10" db="EMBL/GenBank/DDBJ databases">
        <title>Genome assembly of Pristionchus species.</title>
        <authorList>
            <person name="Yoshida K."/>
            <person name="Sommer R.J."/>
        </authorList>
    </citation>
    <scope>NUCLEOTIDE SEQUENCE</scope>
    <source>
        <strain evidence="2">RS5133</strain>
    </source>
</reference>
<dbReference type="InterPro" id="IPR019423">
    <property type="entry name" value="7TM_GPCR_serpentine_rcpt_Srj"/>
</dbReference>
<evidence type="ECO:0008006" key="4">
    <source>
        <dbReference type="Google" id="ProtNLM"/>
    </source>
</evidence>
<dbReference type="Proteomes" id="UP001432322">
    <property type="component" value="Unassembled WGS sequence"/>
</dbReference>
<accession>A0AAV5VQ31</accession>
<dbReference type="AlphaFoldDB" id="A0AAV5VQ31"/>
<feature type="transmembrane region" description="Helical" evidence="1">
    <location>
        <begin position="6"/>
        <end position="27"/>
    </location>
</feature>
<protein>
    <recommendedName>
        <fullName evidence="4">G protein-coupled receptor</fullName>
    </recommendedName>
</protein>
<evidence type="ECO:0000256" key="1">
    <source>
        <dbReference type="SAM" id="Phobius"/>
    </source>
</evidence>
<sequence length="118" mass="13705">LLKEIAYVSILTIALLAYIFNVVLIYIAQTCSTYEIGKYRILITYFAISDLYYNTMHFVVYPIPEMYGNVYLMSGRGMYKDLFGLGLYLGSYGHAFPILIFHFAYRLSILKRVNLLKN</sequence>
<gene>
    <name evidence="2" type="ORF">PFISCL1PPCAC_12946</name>
</gene>
<keyword evidence="3" id="KW-1185">Reference proteome</keyword>
<feature type="transmembrane region" description="Helical" evidence="1">
    <location>
        <begin position="83"/>
        <end position="105"/>
    </location>
</feature>
<dbReference type="PANTHER" id="PTHR45907">
    <property type="entry name" value="SERPENTINE RECEPTOR, CLASS J"/>
    <property type="match status" value="1"/>
</dbReference>
<keyword evidence="1" id="KW-1133">Transmembrane helix</keyword>
<feature type="transmembrane region" description="Helical" evidence="1">
    <location>
        <begin position="39"/>
        <end position="63"/>
    </location>
</feature>
<keyword evidence="1" id="KW-0812">Transmembrane</keyword>